<evidence type="ECO:0000313" key="4">
    <source>
        <dbReference type="Proteomes" id="UP001217918"/>
    </source>
</evidence>
<dbReference type="Proteomes" id="UP001217918">
    <property type="component" value="Unassembled WGS sequence"/>
</dbReference>
<dbReference type="InterPro" id="IPR057229">
    <property type="entry name" value="DUF7907"/>
</dbReference>
<feature type="signal peptide" evidence="1">
    <location>
        <begin position="1"/>
        <end position="21"/>
    </location>
</feature>
<evidence type="ECO:0000259" key="2">
    <source>
        <dbReference type="Pfam" id="PF25484"/>
    </source>
</evidence>
<dbReference type="Pfam" id="PF25484">
    <property type="entry name" value="DUF7907"/>
    <property type="match status" value="1"/>
</dbReference>
<proteinExistence type="predicted"/>
<feature type="chain" id="PRO_5042242612" description="DUF7907 domain-containing protein" evidence="1">
    <location>
        <begin position="22"/>
        <end position="237"/>
    </location>
</feature>
<keyword evidence="4" id="KW-1185">Reference proteome</keyword>
<name>A0AAD9HZW3_9PEZI</name>
<protein>
    <recommendedName>
        <fullName evidence="2">DUF7907 domain-containing protein</fullName>
    </recommendedName>
</protein>
<evidence type="ECO:0000256" key="1">
    <source>
        <dbReference type="SAM" id="SignalP"/>
    </source>
</evidence>
<feature type="domain" description="DUF7907" evidence="2">
    <location>
        <begin position="28"/>
        <end position="236"/>
    </location>
</feature>
<keyword evidence="1" id="KW-0732">Signal</keyword>
<accession>A0AAD9HZW3</accession>
<dbReference type="EMBL" id="JAQQPM010000002">
    <property type="protein sequence ID" value="KAK2068413.1"/>
    <property type="molecule type" value="Genomic_DNA"/>
</dbReference>
<dbReference type="AlphaFoldDB" id="A0AAD9HZW3"/>
<gene>
    <name evidence="3" type="ORF">P8C59_003051</name>
</gene>
<reference evidence="3" key="1">
    <citation type="journal article" date="2023" name="Mol. Plant Microbe Interact.">
        <title>Elucidating the Obligate Nature and Biological Capacity of an Invasive Fungal Corn Pathogen.</title>
        <authorList>
            <person name="MacCready J.S."/>
            <person name="Roggenkamp E.M."/>
            <person name="Gdanetz K."/>
            <person name="Chilvers M.I."/>
        </authorList>
    </citation>
    <scope>NUCLEOTIDE SEQUENCE</scope>
    <source>
        <strain evidence="3">PM02</strain>
    </source>
</reference>
<evidence type="ECO:0000313" key="3">
    <source>
        <dbReference type="EMBL" id="KAK2068413.1"/>
    </source>
</evidence>
<comment type="caution">
    <text evidence="3">The sequence shown here is derived from an EMBL/GenBank/DDBJ whole genome shotgun (WGS) entry which is preliminary data.</text>
</comment>
<organism evidence="3 4">
    <name type="scientific">Phyllachora maydis</name>
    <dbReference type="NCBI Taxonomy" id="1825666"/>
    <lineage>
        <taxon>Eukaryota</taxon>
        <taxon>Fungi</taxon>
        <taxon>Dikarya</taxon>
        <taxon>Ascomycota</taxon>
        <taxon>Pezizomycotina</taxon>
        <taxon>Sordariomycetes</taxon>
        <taxon>Sordariomycetidae</taxon>
        <taxon>Phyllachorales</taxon>
        <taxon>Phyllachoraceae</taxon>
        <taxon>Phyllachora</taxon>
    </lineage>
</organism>
<sequence length="237" mass="25232">MKSTFVSGLAAVLLASTPVLAQTYRQSGPFNLKVVAPASADLDGRYIYACHAGAATDGLCVGGTTASTDRASQFYFNQTSYDNITYTTTGSLIWQLFVNETVTHVNSTNSTNSTKSTNSTTVLTEIDLTVSLDYKPSTNVAVALLAPSTNVAVAPLNAPSFNTFQVGFNESAMYVPSAYDDSNLEADSRPFPTSVAQLQQWYVCYAQVGGYFYTALAWVTAGPPHNPTCHAVTVVQA</sequence>